<keyword evidence="2 3" id="KW-0175">Coiled coil</keyword>
<feature type="compositionally biased region" description="Low complexity" evidence="4">
    <location>
        <begin position="231"/>
        <end position="245"/>
    </location>
</feature>
<reference evidence="5 6" key="1">
    <citation type="submission" date="2020-11" db="EMBL/GenBank/DDBJ databases">
        <title>Closed and high quality bacterial genomes of the OMM12 community.</title>
        <authorList>
            <person name="Marbouty M."/>
            <person name="Lamy-Besnier Q."/>
            <person name="Debarbieux L."/>
            <person name="Koszul R."/>
        </authorList>
    </citation>
    <scope>NUCLEOTIDE SEQUENCE [LARGE SCALE GENOMIC DNA]</scope>
    <source>
        <strain evidence="5 6">KB18</strain>
    </source>
</reference>
<feature type="compositionally biased region" description="Acidic residues" evidence="4">
    <location>
        <begin position="628"/>
        <end position="640"/>
    </location>
</feature>
<evidence type="ECO:0000256" key="4">
    <source>
        <dbReference type="SAM" id="MobiDB-lite"/>
    </source>
</evidence>
<feature type="region of interest" description="Disordered" evidence="4">
    <location>
        <begin position="229"/>
        <end position="273"/>
    </location>
</feature>
<proteinExistence type="predicted"/>
<feature type="compositionally biased region" description="Pro residues" evidence="4">
    <location>
        <begin position="246"/>
        <end position="270"/>
    </location>
</feature>
<name>A0AA92L9B9_9FIRM</name>
<dbReference type="InterPro" id="IPR050465">
    <property type="entry name" value="UPF0194_transport"/>
</dbReference>
<dbReference type="GO" id="GO:0030313">
    <property type="term" value="C:cell envelope"/>
    <property type="evidence" value="ECO:0007669"/>
    <property type="project" value="UniProtKB-SubCell"/>
</dbReference>
<dbReference type="EMBL" id="CP065321">
    <property type="protein sequence ID" value="QQR29369.1"/>
    <property type="molecule type" value="Genomic_DNA"/>
</dbReference>
<feature type="region of interest" description="Disordered" evidence="4">
    <location>
        <begin position="602"/>
        <end position="674"/>
    </location>
</feature>
<accession>A0AA92L9B9</accession>
<feature type="region of interest" description="Disordered" evidence="4">
    <location>
        <begin position="132"/>
        <end position="181"/>
    </location>
</feature>
<feature type="compositionally biased region" description="Pro residues" evidence="4">
    <location>
        <begin position="142"/>
        <end position="178"/>
    </location>
</feature>
<protein>
    <recommendedName>
        <fullName evidence="7">Membrane fusion protein biotin-lipoyl like domain-containing protein</fullName>
    </recommendedName>
</protein>
<evidence type="ECO:0000256" key="2">
    <source>
        <dbReference type="ARBA" id="ARBA00023054"/>
    </source>
</evidence>
<gene>
    <name evidence="5" type="ORF">I5Q82_15110</name>
</gene>
<comment type="subcellular location">
    <subcellularLocation>
        <location evidence="1">Cell envelope</location>
    </subcellularLocation>
</comment>
<evidence type="ECO:0000256" key="1">
    <source>
        <dbReference type="ARBA" id="ARBA00004196"/>
    </source>
</evidence>
<dbReference type="AlphaFoldDB" id="A0AA92L9B9"/>
<dbReference type="RefSeq" id="WP_066534870.1">
    <property type="nucleotide sequence ID" value="NZ_CP021422.1"/>
</dbReference>
<evidence type="ECO:0008006" key="7">
    <source>
        <dbReference type="Google" id="ProtNLM"/>
    </source>
</evidence>
<evidence type="ECO:0000313" key="5">
    <source>
        <dbReference type="EMBL" id="QQR29369.1"/>
    </source>
</evidence>
<sequence length="674" mass="72929">MKNKKLKKRLIILGVVAVVLIGGIIGGVQYINYKNDQKTVEVVPMMYVSNTYWGDQTSTSGNIVADYMQELYPDSSKSISEIFVEEGQQVAIGDPLLQYNREALELDVESKTIAQKQVQVRIDEANRQLKKLQNTKAYVEPTPTPRPKVTPTPKPRVTPTPRPTARPTPTPSPSPIPPADVNVYTELTVDSIPYKGSGTAADPYVFLCKDGYKLTPDFLKLLLGLVPSPEPSVEPSVSPDSSSEPSPGPDSSPEPSASPDPSESPTPSPSPKLISPFAAVFEVREKDSNYGELLSSVTLDGTGFSGSVSLPGLLNGVSAAADIVDDAIEAPESYRAALTPTPTPKPTPEPDNYNHMNYTKEELNKLIKDKKQELTTLQHEMKQAQLDLDKANRALENSTVLSNVDGQVRSLIDIDSATAEGKPFLVVSGAQQYYVNGTLNEALLGSVNVGDEISVNSWMNGMTYTAQILSISDYPAEGSNYYYSSDSNPNTSNYEFTAVLLDADDTVQNGTYVDISMKVNDTSGSDAYYLDKMYIREDDSGYYVMKAGKDNRLMKSYITVGKSIWGGQSLEIKSGIGQDEFIAFPYGPDVKEGVRVILEETKEPPYPDGSGDSSGVDSSSGELPYESFPEDGGEVSEPVESDPAQDIPEGGVITGRTEEGITFETEDGGGIILD</sequence>
<evidence type="ECO:0000313" key="6">
    <source>
        <dbReference type="Proteomes" id="UP000596035"/>
    </source>
</evidence>
<organism evidence="5 6">
    <name type="scientific">Acutalibacter muris</name>
    <dbReference type="NCBI Taxonomy" id="1796620"/>
    <lineage>
        <taxon>Bacteria</taxon>
        <taxon>Bacillati</taxon>
        <taxon>Bacillota</taxon>
        <taxon>Clostridia</taxon>
        <taxon>Eubacteriales</taxon>
        <taxon>Acutalibacteraceae</taxon>
        <taxon>Acutalibacter</taxon>
    </lineage>
</organism>
<dbReference type="Proteomes" id="UP000596035">
    <property type="component" value="Chromosome"/>
</dbReference>
<feature type="coiled-coil region" evidence="3">
    <location>
        <begin position="360"/>
        <end position="401"/>
    </location>
</feature>
<dbReference type="PANTHER" id="PTHR32347">
    <property type="entry name" value="EFFLUX SYSTEM COMPONENT YKNX-RELATED"/>
    <property type="match status" value="1"/>
</dbReference>
<dbReference type="PANTHER" id="PTHR32347:SF14">
    <property type="entry name" value="EFFLUX SYSTEM COMPONENT YKNX-RELATED"/>
    <property type="match status" value="1"/>
</dbReference>
<evidence type="ECO:0000256" key="3">
    <source>
        <dbReference type="SAM" id="Coils"/>
    </source>
</evidence>
<feature type="compositionally biased region" description="Low complexity" evidence="4">
    <location>
        <begin position="608"/>
        <end position="621"/>
    </location>
</feature>